<dbReference type="AlphaFoldDB" id="A0AAE0AAA0"/>
<feature type="short sequence motif" description="VHIID" evidence="3">
    <location>
        <begin position="252"/>
        <end position="256"/>
    </location>
</feature>
<reference evidence="4" key="1">
    <citation type="journal article" date="2023" name="Plant J.">
        <title>Genome sequences and population genomics provide insights into the demographic history, inbreeding, and mutation load of two 'living fossil' tree species of Dipteronia.</title>
        <authorList>
            <person name="Feng Y."/>
            <person name="Comes H.P."/>
            <person name="Chen J."/>
            <person name="Zhu S."/>
            <person name="Lu R."/>
            <person name="Zhang X."/>
            <person name="Li P."/>
            <person name="Qiu J."/>
            <person name="Olsen K.M."/>
            <person name="Qiu Y."/>
        </authorList>
    </citation>
    <scope>NUCLEOTIDE SEQUENCE</scope>
    <source>
        <strain evidence="4">NBL</strain>
    </source>
</reference>
<gene>
    <name evidence="4" type="ORF">Dsin_020635</name>
</gene>
<comment type="similarity">
    <text evidence="3">Belongs to the GRAS family.</text>
</comment>
<dbReference type="PROSITE" id="PS50985">
    <property type="entry name" value="GRAS"/>
    <property type="match status" value="1"/>
</dbReference>
<evidence type="ECO:0000256" key="2">
    <source>
        <dbReference type="ARBA" id="ARBA00023163"/>
    </source>
</evidence>
<evidence type="ECO:0000313" key="4">
    <source>
        <dbReference type="EMBL" id="KAK3206589.1"/>
    </source>
</evidence>
<evidence type="ECO:0000256" key="3">
    <source>
        <dbReference type="PROSITE-ProRule" id="PRU01191"/>
    </source>
</evidence>
<evidence type="ECO:0000256" key="1">
    <source>
        <dbReference type="ARBA" id="ARBA00023015"/>
    </source>
</evidence>
<dbReference type="Pfam" id="PF03514">
    <property type="entry name" value="GRAS"/>
    <property type="match status" value="1"/>
</dbReference>
<dbReference type="Proteomes" id="UP001281410">
    <property type="component" value="Unassembled WGS sequence"/>
</dbReference>
<keyword evidence="1" id="KW-0805">Transcription regulation</keyword>
<keyword evidence="5" id="KW-1185">Reference proteome</keyword>
<protein>
    <recommendedName>
        <fullName evidence="6">Nodulation signaling pathway 2-like protein</fullName>
    </recommendedName>
</protein>
<name>A0AAE0AAA0_9ROSI</name>
<sequence>MIMQLQADELLFQSWPDYSSVDSSMEKIGLYFGEENAQLSNFEFSSSSMDDFSYADHDDSSQSHDLLVYGYHVESLPVVFPMDEVEVDTPLSDQYTVDELEGLCEWMASQEDVESLNLSTISSDHQESICVQSDQTSLVLPSKDMEIDDHLSILHLLKAYGEATELGQEDLAREIVKRLKEKACPIGATLERVAYHFIKALEKQVDYLSTQSIKNYEAAFKAFYQIFPYGRFAHFAANSVILEAIPEDARVVHIVDFDIGKGIQWPPLIEELARRSSGNALFRLISIKWEEDHDCPSLNIFAETKKRLYEHARISGLRLKVEEMDMEGLAIEMEKIKRRGRRNEWLSFNLMVGLPHMGTIRNVKHVIEFLKVAKDSINDHSVNFNGASRGIITVGNMVEAEKLMDSNGFESFFQGKLLQLQAFFESMEWHFPFHFTEARMAMESLFLAPQVSYLSGGSRKWEETTTQEGRDLEAIGLKAWRMSRDHVQEAKELVREGESLYWVSTEGDSENQLVLGYLGTPLVRFSSWR</sequence>
<feature type="region of interest" description="SAW" evidence="3">
    <location>
        <begin position="455"/>
        <end position="529"/>
    </location>
</feature>
<comment type="caution">
    <text evidence="3">Lacks conserved residue(s) required for the propagation of feature annotation.</text>
</comment>
<dbReference type="EMBL" id="JANJYJ010000006">
    <property type="protein sequence ID" value="KAK3206589.1"/>
    <property type="molecule type" value="Genomic_DNA"/>
</dbReference>
<dbReference type="PANTHER" id="PTHR31636">
    <property type="entry name" value="OSJNBA0084A10.13 PROTEIN-RELATED"/>
    <property type="match status" value="1"/>
</dbReference>
<accession>A0AAE0AAA0</accession>
<evidence type="ECO:0008006" key="6">
    <source>
        <dbReference type="Google" id="ProtNLM"/>
    </source>
</evidence>
<comment type="caution">
    <text evidence="4">The sequence shown here is derived from an EMBL/GenBank/DDBJ whole genome shotgun (WGS) entry which is preliminary data.</text>
</comment>
<organism evidence="4 5">
    <name type="scientific">Dipteronia sinensis</name>
    <dbReference type="NCBI Taxonomy" id="43782"/>
    <lineage>
        <taxon>Eukaryota</taxon>
        <taxon>Viridiplantae</taxon>
        <taxon>Streptophyta</taxon>
        <taxon>Embryophyta</taxon>
        <taxon>Tracheophyta</taxon>
        <taxon>Spermatophyta</taxon>
        <taxon>Magnoliopsida</taxon>
        <taxon>eudicotyledons</taxon>
        <taxon>Gunneridae</taxon>
        <taxon>Pentapetalae</taxon>
        <taxon>rosids</taxon>
        <taxon>malvids</taxon>
        <taxon>Sapindales</taxon>
        <taxon>Sapindaceae</taxon>
        <taxon>Hippocastanoideae</taxon>
        <taxon>Acereae</taxon>
        <taxon>Dipteronia</taxon>
    </lineage>
</organism>
<proteinExistence type="inferred from homology"/>
<keyword evidence="2" id="KW-0804">Transcription</keyword>
<evidence type="ECO:0000313" key="5">
    <source>
        <dbReference type="Proteomes" id="UP001281410"/>
    </source>
</evidence>
<dbReference type="InterPro" id="IPR005202">
    <property type="entry name" value="TF_GRAS"/>
</dbReference>